<evidence type="ECO:0000313" key="1">
    <source>
        <dbReference type="EMBL" id="CAB4575786.1"/>
    </source>
</evidence>
<accession>A0A6J6EIX7</accession>
<dbReference type="EMBL" id="CAEZTL010000114">
    <property type="protein sequence ID" value="CAB4575786.1"/>
    <property type="molecule type" value="Genomic_DNA"/>
</dbReference>
<dbReference type="AlphaFoldDB" id="A0A6J6EIX7"/>
<gene>
    <name evidence="1" type="ORF">UFOPK1683_00937</name>
</gene>
<reference evidence="1" key="1">
    <citation type="submission" date="2020-05" db="EMBL/GenBank/DDBJ databases">
        <authorList>
            <person name="Chiriac C."/>
            <person name="Salcher M."/>
            <person name="Ghai R."/>
            <person name="Kavagutti S V."/>
        </authorList>
    </citation>
    <scope>NUCLEOTIDE SEQUENCE</scope>
</reference>
<name>A0A6J6EIX7_9ZZZZ</name>
<protein>
    <submittedName>
        <fullName evidence="1">Unannotated protein</fullName>
    </submittedName>
</protein>
<sequence>MASLSAISITFLRVDAPVNPPPKFALRSATSVSIVGVFGESITCNAGVAEESTGATFVTIASTFAA</sequence>
<organism evidence="1">
    <name type="scientific">freshwater metagenome</name>
    <dbReference type="NCBI Taxonomy" id="449393"/>
    <lineage>
        <taxon>unclassified sequences</taxon>
        <taxon>metagenomes</taxon>
        <taxon>ecological metagenomes</taxon>
    </lineage>
</organism>
<proteinExistence type="predicted"/>